<dbReference type="RefSeq" id="XP_049134156.1">
    <property type="nucleotide sequence ID" value="XM_049278199.1"/>
</dbReference>
<evidence type="ECO:0000313" key="3">
    <source>
        <dbReference type="Proteomes" id="UP001055115"/>
    </source>
</evidence>
<sequence>MFANYDVAQAYIDNIRVRGATSNSNHESKFKARKTPRHITGHGCGIVSPVLTSGQARHDDIMFANASQDIRIRIISCRVLCCFTPLIVVSVPLSSGLNALFWWAENILIS</sequence>
<accession>A0AA37PGC7</accession>
<keyword evidence="1" id="KW-0472">Membrane</keyword>
<evidence type="ECO:0000256" key="1">
    <source>
        <dbReference type="SAM" id="Phobius"/>
    </source>
</evidence>
<comment type="caution">
    <text evidence="2">The sequence shown here is derived from an EMBL/GenBank/DDBJ whole genome shotgun (WGS) entry which is preliminary data.</text>
</comment>
<protein>
    <submittedName>
        <fullName evidence="2">Uncharacterized protein</fullName>
    </submittedName>
</protein>
<gene>
    <name evidence="2" type="ORF">ColSpa_11987</name>
</gene>
<name>A0AA37PGC7_9PEZI</name>
<dbReference type="EMBL" id="BQXU01000054">
    <property type="protein sequence ID" value="GKT51806.1"/>
    <property type="molecule type" value="Genomic_DNA"/>
</dbReference>
<keyword evidence="3" id="KW-1185">Reference proteome</keyword>
<proteinExistence type="predicted"/>
<evidence type="ECO:0000313" key="2">
    <source>
        <dbReference type="EMBL" id="GKT51806.1"/>
    </source>
</evidence>
<keyword evidence="1" id="KW-1133">Transmembrane helix</keyword>
<dbReference type="AlphaFoldDB" id="A0AA37PGC7"/>
<keyword evidence="1" id="KW-0812">Transmembrane</keyword>
<feature type="transmembrane region" description="Helical" evidence="1">
    <location>
        <begin position="79"/>
        <end position="104"/>
    </location>
</feature>
<dbReference type="GeneID" id="73332789"/>
<reference evidence="2 3" key="1">
    <citation type="submission" date="2022-03" db="EMBL/GenBank/DDBJ databases">
        <title>Genome data of Colletotrichum spp.</title>
        <authorList>
            <person name="Utami Y.D."/>
            <person name="Hiruma K."/>
        </authorList>
    </citation>
    <scope>NUCLEOTIDE SEQUENCE [LARGE SCALE GENOMIC DNA]</scope>
    <source>
        <strain evidence="2 3">MAFF 239500</strain>
    </source>
</reference>
<organism evidence="2 3">
    <name type="scientific">Colletotrichum spaethianum</name>
    <dbReference type="NCBI Taxonomy" id="700344"/>
    <lineage>
        <taxon>Eukaryota</taxon>
        <taxon>Fungi</taxon>
        <taxon>Dikarya</taxon>
        <taxon>Ascomycota</taxon>
        <taxon>Pezizomycotina</taxon>
        <taxon>Sordariomycetes</taxon>
        <taxon>Hypocreomycetidae</taxon>
        <taxon>Glomerellales</taxon>
        <taxon>Glomerellaceae</taxon>
        <taxon>Colletotrichum</taxon>
        <taxon>Colletotrichum spaethianum species complex</taxon>
    </lineage>
</organism>
<dbReference type="Proteomes" id="UP001055115">
    <property type="component" value="Unassembled WGS sequence"/>
</dbReference>